<dbReference type="Proteomes" id="UP000244722">
    <property type="component" value="Unassembled WGS sequence"/>
</dbReference>
<comment type="caution">
    <text evidence="2">The sequence shown here is derived from an EMBL/GenBank/DDBJ whole genome shotgun (WGS) entry which is preliminary data.</text>
</comment>
<dbReference type="EMBL" id="NESQ01000258">
    <property type="protein sequence ID" value="PUU74954.1"/>
    <property type="molecule type" value="Genomic_DNA"/>
</dbReference>
<evidence type="ECO:0000313" key="2">
    <source>
        <dbReference type="EMBL" id="PUU74954.1"/>
    </source>
</evidence>
<organism evidence="2 3">
    <name type="scientific">Tuber borchii</name>
    <name type="common">White truffle</name>
    <dbReference type="NCBI Taxonomy" id="42251"/>
    <lineage>
        <taxon>Eukaryota</taxon>
        <taxon>Fungi</taxon>
        <taxon>Dikarya</taxon>
        <taxon>Ascomycota</taxon>
        <taxon>Pezizomycotina</taxon>
        <taxon>Pezizomycetes</taxon>
        <taxon>Pezizales</taxon>
        <taxon>Tuberaceae</taxon>
        <taxon>Tuber</taxon>
    </lineage>
</organism>
<accession>A0A2T6ZHR4</accession>
<evidence type="ECO:0000256" key="1">
    <source>
        <dbReference type="SAM" id="MobiDB-lite"/>
    </source>
</evidence>
<evidence type="ECO:0000313" key="3">
    <source>
        <dbReference type="Proteomes" id="UP000244722"/>
    </source>
</evidence>
<gene>
    <name evidence="2" type="ORF">B9Z19DRAFT_379968</name>
</gene>
<feature type="compositionally biased region" description="Polar residues" evidence="1">
    <location>
        <begin position="72"/>
        <end position="82"/>
    </location>
</feature>
<sequence length="82" mass="9508">MYFCFLILMRLLCALDNFESPCNDGSGYTHQFLMHFFFSLHLTSTMGDGCCKFYFTKSEKDGNRKKRHHLSKSSTSIDTTMS</sequence>
<dbReference type="AlphaFoldDB" id="A0A2T6ZHR4"/>
<protein>
    <submittedName>
        <fullName evidence="2">Uncharacterized protein</fullName>
    </submittedName>
</protein>
<feature type="region of interest" description="Disordered" evidence="1">
    <location>
        <begin position="60"/>
        <end position="82"/>
    </location>
</feature>
<name>A0A2T6ZHR4_TUBBO</name>
<proteinExistence type="predicted"/>
<keyword evidence="3" id="KW-1185">Reference proteome</keyword>
<reference evidence="2 3" key="1">
    <citation type="submission" date="2017-04" db="EMBL/GenBank/DDBJ databases">
        <title>Draft genome sequence of Tuber borchii Vittad., a whitish edible truffle.</title>
        <authorList>
            <consortium name="DOE Joint Genome Institute"/>
            <person name="Murat C."/>
            <person name="Kuo A."/>
            <person name="Barry K.W."/>
            <person name="Clum A."/>
            <person name="Dockter R.B."/>
            <person name="Fauchery L."/>
            <person name="Iotti M."/>
            <person name="Kohler A."/>
            <person name="Labutti K."/>
            <person name="Lindquist E.A."/>
            <person name="Lipzen A."/>
            <person name="Ohm R.A."/>
            <person name="Wang M."/>
            <person name="Grigoriev I.V."/>
            <person name="Zambonelli A."/>
            <person name="Martin F.M."/>
        </authorList>
    </citation>
    <scope>NUCLEOTIDE SEQUENCE [LARGE SCALE GENOMIC DNA]</scope>
    <source>
        <strain evidence="2 3">Tbo3840</strain>
    </source>
</reference>